<evidence type="ECO:0000313" key="2">
    <source>
        <dbReference type="Proteomes" id="UP001055811"/>
    </source>
</evidence>
<reference evidence="1 2" key="2">
    <citation type="journal article" date="2022" name="Mol. Ecol. Resour.">
        <title>The genomes of chicory, endive, great burdock and yacon provide insights into Asteraceae paleo-polyploidization history and plant inulin production.</title>
        <authorList>
            <person name="Fan W."/>
            <person name="Wang S."/>
            <person name="Wang H."/>
            <person name="Wang A."/>
            <person name="Jiang F."/>
            <person name="Liu H."/>
            <person name="Zhao H."/>
            <person name="Xu D."/>
            <person name="Zhang Y."/>
        </authorList>
    </citation>
    <scope>NUCLEOTIDE SEQUENCE [LARGE SCALE GENOMIC DNA]</scope>
    <source>
        <strain evidence="2">cv. Punajuju</strain>
        <tissue evidence="1">Leaves</tissue>
    </source>
</reference>
<dbReference type="Proteomes" id="UP001055811">
    <property type="component" value="Linkage Group LG02"/>
</dbReference>
<proteinExistence type="predicted"/>
<dbReference type="EMBL" id="CM042010">
    <property type="protein sequence ID" value="KAI3780638.1"/>
    <property type="molecule type" value="Genomic_DNA"/>
</dbReference>
<reference evidence="2" key="1">
    <citation type="journal article" date="2022" name="Mol. Ecol. Resour.">
        <title>The genomes of chicory, endive, great burdock and yacon provide insights into Asteraceae palaeo-polyploidization history and plant inulin production.</title>
        <authorList>
            <person name="Fan W."/>
            <person name="Wang S."/>
            <person name="Wang H."/>
            <person name="Wang A."/>
            <person name="Jiang F."/>
            <person name="Liu H."/>
            <person name="Zhao H."/>
            <person name="Xu D."/>
            <person name="Zhang Y."/>
        </authorList>
    </citation>
    <scope>NUCLEOTIDE SEQUENCE [LARGE SCALE GENOMIC DNA]</scope>
    <source>
        <strain evidence="2">cv. Punajuju</strain>
    </source>
</reference>
<comment type="caution">
    <text evidence="1">The sequence shown here is derived from an EMBL/GenBank/DDBJ whole genome shotgun (WGS) entry which is preliminary data.</text>
</comment>
<gene>
    <name evidence="1" type="ORF">L2E82_10623</name>
</gene>
<keyword evidence="2" id="KW-1185">Reference proteome</keyword>
<name>A0ACB9GAY1_CICIN</name>
<evidence type="ECO:0000313" key="1">
    <source>
        <dbReference type="EMBL" id="KAI3780638.1"/>
    </source>
</evidence>
<organism evidence="1 2">
    <name type="scientific">Cichorium intybus</name>
    <name type="common">Chicory</name>
    <dbReference type="NCBI Taxonomy" id="13427"/>
    <lineage>
        <taxon>Eukaryota</taxon>
        <taxon>Viridiplantae</taxon>
        <taxon>Streptophyta</taxon>
        <taxon>Embryophyta</taxon>
        <taxon>Tracheophyta</taxon>
        <taxon>Spermatophyta</taxon>
        <taxon>Magnoliopsida</taxon>
        <taxon>eudicotyledons</taxon>
        <taxon>Gunneridae</taxon>
        <taxon>Pentapetalae</taxon>
        <taxon>asterids</taxon>
        <taxon>campanulids</taxon>
        <taxon>Asterales</taxon>
        <taxon>Asteraceae</taxon>
        <taxon>Cichorioideae</taxon>
        <taxon>Cichorieae</taxon>
        <taxon>Cichoriinae</taxon>
        <taxon>Cichorium</taxon>
    </lineage>
</organism>
<protein>
    <submittedName>
        <fullName evidence="1">Uncharacterized protein</fullName>
    </submittedName>
</protein>
<accession>A0ACB9GAY1</accession>
<sequence>MDVEDLKPEVVLPETADVDSVEEKKQSILIDDVISGPIPMKKKSSGIVSDDKENSVIVFGNKKTTNKEKDDDIIVITNPEMEDICNAFDEKEPSGEVDNRDLEQEANDVKPEADGISNECENGDLEEEKLECEVMDLDELPDSVLDDNVRTFSSVFHTQIYQTNVKYVNLDAISCNNDDLIQPTDADAKMEEKEDDVGFDNLKPESEDTPFEDLDSEEKIDVVDVVLEEQADGVVYDNADVESDHVTPINKTSSCRKVNSERNVSNQKSGCKLSSPETAVTSGWRKVATPSPTVKLESCLQKAYSSRRSTRLTEKKSLESVKNESETFFKIDLMLDEVNNETFEEILAVDVPENPMDAGNPDTKLEEEKEDYGRFDTLNIESHEISKPESDDVIISPCENVDFEEEQFELFPEQNSEKNNVDETMDVEDLKPEVVLSENADVDSLEEKTRISENTSILIDDVISGPTPMKKMCGIVSDDKENSAIVFGNTKTTNKEIDDVIRSLQGKSLRQLKKLVTEALTLKTIKEGGNVTTARPALQALCENQLVGGETMN</sequence>